<dbReference type="EMBL" id="CP120631">
    <property type="protein sequence ID" value="WEW61877.1"/>
    <property type="molecule type" value="Genomic_DNA"/>
</dbReference>
<keyword evidence="2" id="KW-1185">Reference proteome</keyword>
<proteinExistence type="predicted"/>
<dbReference type="AlphaFoldDB" id="A0AAF0DNL1"/>
<evidence type="ECO:0000313" key="1">
    <source>
        <dbReference type="EMBL" id="WEW61877.1"/>
    </source>
</evidence>
<name>A0AAF0DNL1_9EURO</name>
<protein>
    <submittedName>
        <fullName evidence="1">Uncharacterized protein</fullName>
    </submittedName>
</protein>
<sequence length="129" mass="14262">MSDVFVGSVGKENTIHRDETDFDDSFKIDIDFAKMEFGESLNFSEASSIFHANYSGKPLVLKVFHNNGDVYQIWTALAARSELIAVLNGPKYAMRAKVGFVLAIDPANCAPRLDAFQHDTGLPHAILIE</sequence>
<gene>
    <name evidence="1" type="ORF">PRK78_007374</name>
</gene>
<organism evidence="1 2">
    <name type="scientific">Emydomyces testavorans</name>
    <dbReference type="NCBI Taxonomy" id="2070801"/>
    <lineage>
        <taxon>Eukaryota</taxon>
        <taxon>Fungi</taxon>
        <taxon>Dikarya</taxon>
        <taxon>Ascomycota</taxon>
        <taxon>Pezizomycotina</taxon>
        <taxon>Eurotiomycetes</taxon>
        <taxon>Eurotiomycetidae</taxon>
        <taxon>Onygenales</taxon>
        <taxon>Nannizziopsiaceae</taxon>
        <taxon>Emydomyces</taxon>
    </lineage>
</organism>
<accession>A0AAF0DNL1</accession>
<evidence type="ECO:0000313" key="2">
    <source>
        <dbReference type="Proteomes" id="UP001219355"/>
    </source>
</evidence>
<dbReference type="Proteomes" id="UP001219355">
    <property type="component" value="Chromosome 5"/>
</dbReference>
<reference evidence="1" key="1">
    <citation type="submission" date="2023-03" db="EMBL/GenBank/DDBJ databases">
        <title>Emydomyces testavorans Genome Sequence.</title>
        <authorList>
            <person name="Hoyer L."/>
        </authorList>
    </citation>
    <scope>NUCLEOTIDE SEQUENCE</scope>
    <source>
        <strain evidence="1">16-2883</strain>
    </source>
</reference>